<feature type="region of interest" description="Disordered" evidence="1">
    <location>
        <begin position="273"/>
        <end position="292"/>
    </location>
</feature>
<dbReference type="AlphaFoldDB" id="A0A0D2CBQ6"/>
<sequence>MILVSGTLLVIALNTLCMTPAPVYSLPIRPPIGDEKSPPLRIAALGASYRVRDVLSAPLLKTEQAHHFAVNAEIRRGWGVLQCLRMFSDTVEWLQHLVDGQSFYSPYIWIPNVTVQTSTIIQKEGTTTASMTLQAELGAEYSRESSFQVTPTSEVATDLRILQVTIVHERPDQRRTPDRGVVLSRRDSTPSGWDKEVLRARYLAMISACGSFLFGLFRMLYDKWKVVNWIERPHTSLLHRMDELATLAAKESYYYHQGNSSWKGRLGCYRESKKKNPVQQKDRGNNMNNMGPCELTLEVRSKNGQVVEEGSAGPSTATHLISPSSAGLLSTTTPVISSAGPENNCGRGDSGLEPTRETGQTTPRRGSDKKIQAREEWRRAAGRFYAFLASGVKGIKGLLWKAEVEP</sequence>
<dbReference type="VEuPathDB" id="FungiDB:PV07_07536"/>
<evidence type="ECO:0000313" key="3">
    <source>
        <dbReference type="EMBL" id="KIW27835.1"/>
    </source>
</evidence>
<dbReference type="RefSeq" id="XP_016248051.1">
    <property type="nucleotide sequence ID" value="XM_016394632.1"/>
</dbReference>
<dbReference type="Proteomes" id="UP000054466">
    <property type="component" value="Unassembled WGS sequence"/>
</dbReference>
<reference evidence="3 4" key="1">
    <citation type="submission" date="2015-01" db="EMBL/GenBank/DDBJ databases">
        <title>The Genome Sequence of Cladophialophora immunda CBS83496.</title>
        <authorList>
            <consortium name="The Broad Institute Genomics Platform"/>
            <person name="Cuomo C."/>
            <person name="de Hoog S."/>
            <person name="Gorbushina A."/>
            <person name="Stielow B."/>
            <person name="Teixiera M."/>
            <person name="Abouelleil A."/>
            <person name="Chapman S.B."/>
            <person name="Priest M."/>
            <person name="Young S.K."/>
            <person name="Wortman J."/>
            <person name="Nusbaum C."/>
            <person name="Birren B."/>
        </authorList>
    </citation>
    <scope>NUCLEOTIDE SEQUENCE [LARGE SCALE GENOMIC DNA]</scope>
    <source>
        <strain evidence="3 4">CBS 83496</strain>
    </source>
</reference>
<accession>A0A0D2CBQ6</accession>
<proteinExistence type="predicted"/>
<name>A0A0D2CBQ6_9EURO</name>
<dbReference type="GeneID" id="27346730"/>
<keyword evidence="4" id="KW-1185">Reference proteome</keyword>
<keyword evidence="2" id="KW-0732">Signal</keyword>
<feature type="signal peptide" evidence="2">
    <location>
        <begin position="1"/>
        <end position="25"/>
    </location>
</feature>
<gene>
    <name evidence="3" type="ORF">PV07_07536</name>
</gene>
<evidence type="ECO:0000256" key="1">
    <source>
        <dbReference type="SAM" id="MobiDB-lite"/>
    </source>
</evidence>
<dbReference type="HOGENOM" id="CLU_677937_0_0_1"/>
<protein>
    <submittedName>
        <fullName evidence="3">Uncharacterized protein</fullName>
    </submittedName>
</protein>
<dbReference type="EMBL" id="KN847043">
    <property type="protein sequence ID" value="KIW27835.1"/>
    <property type="molecule type" value="Genomic_DNA"/>
</dbReference>
<organism evidence="3 4">
    <name type="scientific">Cladophialophora immunda</name>
    <dbReference type="NCBI Taxonomy" id="569365"/>
    <lineage>
        <taxon>Eukaryota</taxon>
        <taxon>Fungi</taxon>
        <taxon>Dikarya</taxon>
        <taxon>Ascomycota</taxon>
        <taxon>Pezizomycotina</taxon>
        <taxon>Eurotiomycetes</taxon>
        <taxon>Chaetothyriomycetidae</taxon>
        <taxon>Chaetothyriales</taxon>
        <taxon>Herpotrichiellaceae</taxon>
        <taxon>Cladophialophora</taxon>
    </lineage>
</organism>
<feature type="region of interest" description="Disordered" evidence="1">
    <location>
        <begin position="306"/>
        <end position="373"/>
    </location>
</feature>
<evidence type="ECO:0000256" key="2">
    <source>
        <dbReference type="SAM" id="SignalP"/>
    </source>
</evidence>
<feature type="chain" id="PRO_5002255091" evidence="2">
    <location>
        <begin position="26"/>
        <end position="406"/>
    </location>
</feature>
<feature type="compositionally biased region" description="Polar residues" evidence="1">
    <location>
        <begin position="313"/>
        <end position="336"/>
    </location>
</feature>
<evidence type="ECO:0000313" key="4">
    <source>
        <dbReference type="Proteomes" id="UP000054466"/>
    </source>
</evidence>
<dbReference type="OrthoDB" id="10494027at2759"/>